<sequence length="677" mass="74941">MNKNEKILNPESGKSLKFKMLCVLIPVILIGQIALSFIGIKNISDYGKTVIKTDLNNGYNNALQSLDEYFWSIEYRMSTMEKTNIFQNSLKTKDYTSCMGILTGLKGANKVITSTVFKSGDTNLIISDVYYNASGLTTVIPDEYYKKALESEEDAIWVGPYTDPLTNQMTLSIFRKIKDGNTVVGVLGMNVAYEDMSVYFSERKFSKTGYSILLSKDGTILSDSKDMSQVYSKSKNEDILNIISQSGETEGEITLDNLKYYYKSSDVPRTDWRMISLISTTEHKDVTEATRRVQITIMVIMTVISIGVILFLVNGITKKLSLIKNAMSKAGTGDLTSKVEVKKESENKSDELESISHSYNKMIDDFAVAIKDTKNTLNSLAERNDKLNTSFGEFKSSANQIALTMEEVASVSNEQAKETDTVVKETDELSTIIEEVSNSLINMKDSCSVLEEKTKFGLKTVNNLVESSNTAVKVTDEINKSIENVSKSSKEIENIVTLITDISEQTNLLALNAAIEAARVGENGKGFAVVADEIRKLAEQSQEATSNIQSIISTMQDKINDTVNSVADVNNVINTQGTNVKETENSFDVIFDGVSSLNELLETVSTLNNNMINKKEIILNSMSSLSAGVEETSASTEEITSYTQQQLNITNTLNALSQEIVDYSNNLAEKLNQFKHE</sequence>
<evidence type="ECO:0000256" key="6">
    <source>
        <dbReference type="ARBA" id="ARBA00023136"/>
    </source>
</evidence>
<dbReference type="PROSITE" id="PS50111">
    <property type="entry name" value="CHEMOTAXIS_TRANSDUC_2"/>
    <property type="match status" value="1"/>
</dbReference>
<reference evidence="14 15" key="1">
    <citation type="submission" date="2018-06" db="EMBL/GenBank/DDBJ databases">
        <authorList>
            <consortium name="IHU Genomes"/>
        </authorList>
    </citation>
    <scope>NUCLEOTIDE SEQUENCE [LARGE SCALE GENOMIC DNA]</scope>
    <source>
        <strain evidence="14 15">NEC25</strain>
    </source>
</reference>
<dbReference type="CDD" id="cd11386">
    <property type="entry name" value="MCP_signal"/>
    <property type="match status" value="1"/>
</dbReference>
<gene>
    <name evidence="14" type="primary">mcpC_1</name>
    <name evidence="13" type="synonym">mcpC</name>
    <name evidence="13" type="ORF">CNEO_40732</name>
    <name evidence="14" type="ORF">CNEONATNEC25_00362</name>
</gene>
<dbReference type="Gene3D" id="3.30.450.20">
    <property type="entry name" value="PAS domain"/>
    <property type="match status" value="1"/>
</dbReference>
<dbReference type="RefSeq" id="WP_125149498.1">
    <property type="nucleotide sequence ID" value="NZ_CAKJVE010000004.1"/>
</dbReference>
<keyword evidence="7 9" id="KW-0807">Transducer</keyword>
<name>A0A650M2U1_9CLOT</name>
<evidence type="ECO:0000256" key="8">
    <source>
        <dbReference type="ARBA" id="ARBA00029447"/>
    </source>
</evidence>
<keyword evidence="3" id="KW-0145">Chemotaxis</keyword>
<feature type="transmembrane region" description="Helical" evidence="10">
    <location>
        <begin position="21"/>
        <end position="40"/>
    </location>
</feature>
<evidence type="ECO:0000256" key="2">
    <source>
        <dbReference type="ARBA" id="ARBA00022475"/>
    </source>
</evidence>
<evidence type="ECO:0000256" key="4">
    <source>
        <dbReference type="ARBA" id="ARBA00022692"/>
    </source>
</evidence>
<keyword evidence="6 10" id="KW-0472">Membrane</keyword>
<evidence type="ECO:0000256" key="10">
    <source>
        <dbReference type="SAM" id="Phobius"/>
    </source>
</evidence>
<dbReference type="InterPro" id="IPR003660">
    <property type="entry name" value="HAMP_dom"/>
</dbReference>
<dbReference type="AlphaFoldDB" id="A0A650M2U1"/>
<accession>A0A650M2U1</accession>
<dbReference type="Proteomes" id="UP000431451">
    <property type="component" value="Unassembled WGS sequence"/>
</dbReference>
<dbReference type="InterPro" id="IPR004089">
    <property type="entry name" value="MCPsignal_dom"/>
</dbReference>
<dbReference type="SMART" id="SM00283">
    <property type="entry name" value="MA"/>
    <property type="match status" value="1"/>
</dbReference>
<evidence type="ECO:0000313" key="15">
    <source>
        <dbReference type="Proteomes" id="UP000431451"/>
    </source>
</evidence>
<dbReference type="PANTHER" id="PTHR32089:SF114">
    <property type="entry name" value="METHYL-ACCEPTING CHEMOTAXIS PROTEIN MCPB"/>
    <property type="match status" value="1"/>
</dbReference>
<dbReference type="Pfam" id="PF00015">
    <property type="entry name" value="MCPsignal"/>
    <property type="match status" value="1"/>
</dbReference>
<keyword evidence="5 10" id="KW-1133">Transmembrane helix</keyword>
<feature type="domain" description="Methyl-accepting transducer" evidence="11">
    <location>
        <begin position="390"/>
        <end position="640"/>
    </location>
</feature>
<protein>
    <submittedName>
        <fullName evidence="13">Membrane-associated methyl-accepting chemotaxis protein</fullName>
    </submittedName>
    <submittedName>
        <fullName evidence="14">Methyl-accepting chemotaxis protein McpC</fullName>
    </submittedName>
</protein>
<proteinExistence type="inferred from homology"/>
<keyword evidence="4 10" id="KW-0812">Transmembrane</keyword>
<feature type="transmembrane region" description="Helical" evidence="10">
    <location>
        <begin position="295"/>
        <end position="317"/>
    </location>
</feature>
<evidence type="ECO:0000256" key="7">
    <source>
        <dbReference type="ARBA" id="ARBA00023224"/>
    </source>
</evidence>
<dbReference type="EMBL" id="CAKJVE010000004">
    <property type="protein sequence ID" value="CAG9703630.1"/>
    <property type="molecule type" value="Genomic_DNA"/>
</dbReference>
<dbReference type="SUPFAM" id="SSF58104">
    <property type="entry name" value="Methyl-accepting chemotaxis protein (MCP) signaling domain"/>
    <property type="match status" value="1"/>
</dbReference>
<evidence type="ECO:0000259" key="11">
    <source>
        <dbReference type="PROSITE" id="PS50111"/>
    </source>
</evidence>
<dbReference type="GO" id="GO:0007165">
    <property type="term" value="P:signal transduction"/>
    <property type="evidence" value="ECO:0007669"/>
    <property type="project" value="UniProtKB-KW"/>
</dbReference>
<dbReference type="Proteomes" id="UP000789738">
    <property type="component" value="Unassembled WGS sequence"/>
</dbReference>
<comment type="subcellular location">
    <subcellularLocation>
        <location evidence="1">Cell membrane</location>
        <topology evidence="1">Multi-pass membrane protein</topology>
    </subcellularLocation>
</comment>
<feature type="domain" description="HAMP" evidence="12">
    <location>
        <begin position="314"/>
        <end position="371"/>
    </location>
</feature>
<dbReference type="EMBL" id="UWJD01000001">
    <property type="protein sequence ID" value="VCT82802.1"/>
    <property type="molecule type" value="Genomic_DNA"/>
</dbReference>
<evidence type="ECO:0000256" key="1">
    <source>
        <dbReference type="ARBA" id="ARBA00004651"/>
    </source>
</evidence>
<evidence type="ECO:0000256" key="9">
    <source>
        <dbReference type="PROSITE-ProRule" id="PRU00284"/>
    </source>
</evidence>
<dbReference type="PANTHER" id="PTHR32089">
    <property type="entry name" value="METHYL-ACCEPTING CHEMOTAXIS PROTEIN MCPB"/>
    <property type="match status" value="1"/>
</dbReference>
<evidence type="ECO:0000313" key="13">
    <source>
        <dbReference type="EMBL" id="CAG9703630.1"/>
    </source>
</evidence>
<dbReference type="InterPro" id="IPR033479">
    <property type="entry name" value="dCache_1"/>
</dbReference>
<organism evidence="14 15">
    <name type="scientific">Clostridium neonatale</name>
    <dbReference type="NCBI Taxonomy" id="137838"/>
    <lineage>
        <taxon>Bacteria</taxon>
        <taxon>Bacillati</taxon>
        <taxon>Bacillota</taxon>
        <taxon>Clostridia</taxon>
        <taxon>Eubacteriales</taxon>
        <taxon>Clostridiaceae</taxon>
        <taxon>Clostridium</taxon>
    </lineage>
</organism>
<dbReference type="GO" id="GO:0006935">
    <property type="term" value="P:chemotaxis"/>
    <property type="evidence" value="ECO:0007669"/>
    <property type="project" value="UniProtKB-KW"/>
</dbReference>
<evidence type="ECO:0000259" key="12">
    <source>
        <dbReference type="PROSITE" id="PS50885"/>
    </source>
</evidence>
<dbReference type="GO" id="GO:0005886">
    <property type="term" value="C:plasma membrane"/>
    <property type="evidence" value="ECO:0007669"/>
    <property type="project" value="UniProtKB-SubCell"/>
</dbReference>
<comment type="similarity">
    <text evidence="8">Belongs to the methyl-accepting chemotaxis (MCP) protein family.</text>
</comment>
<dbReference type="Gene3D" id="1.10.287.950">
    <property type="entry name" value="Methyl-accepting chemotaxis protein"/>
    <property type="match status" value="1"/>
</dbReference>
<evidence type="ECO:0000313" key="14">
    <source>
        <dbReference type="EMBL" id="VCT82802.1"/>
    </source>
</evidence>
<reference evidence="13" key="2">
    <citation type="submission" date="2021-10" db="EMBL/GenBank/DDBJ databases">
        <authorList>
            <person name="Mesa V."/>
        </authorList>
    </citation>
    <scope>NUCLEOTIDE SEQUENCE</scope>
    <source>
        <strain evidence="13">CC3_PB</strain>
    </source>
</reference>
<keyword evidence="2" id="KW-1003">Cell membrane</keyword>
<evidence type="ECO:0000256" key="5">
    <source>
        <dbReference type="ARBA" id="ARBA00022989"/>
    </source>
</evidence>
<evidence type="ECO:0000256" key="3">
    <source>
        <dbReference type="ARBA" id="ARBA00022500"/>
    </source>
</evidence>
<dbReference type="PROSITE" id="PS50885">
    <property type="entry name" value="HAMP"/>
    <property type="match status" value="1"/>
</dbReference>
<dbReference type="Pfam" id="PF02743">
    <property type="entry name" value="dCache_1"/>
    <property type="match status" value="1"/>
</dbReference>